<dbReference type="EMBL" id="CAXITT010000236">
    <property type="protein sequence ID" value="CAL1536666.1"/>
    <property type="molecule type" value="Genomic_DNA"/>
</dbReference>
<dbReference type="AlphaFoldDB" id="A0AAV2HVE7"/>
<keyword evidence="2" id="KW-0472">Membrane</keyword>
<keyword evidence="4" id="KW-1185">Reference proteome</keyword>
<feature type="compositionally biased region" description="Low complexity" evidence="1">
    <location>
        <begin position="124"/>
        <end position="134"/>
    </location>
</feature>
<reference evidence="3 4" key="1">
    <citation type="submission" date="2024-04" db="EMBL/GenBank/DDBJ databases">
        <authorList>
            <consortium name="Genoscope - CEA"/>
            <person name="William W."/>
        </authorList>
    </citation>
    <scope>NUCLEOTIDE SEQUENCE [LARGE SCALE GENOMIC DNA]</scope>
</reference>
<accession>A0AAV2HVE7</accession>
<dbReference type="Proteomes" id="UP001497497">
    <property type="component" value="Unassembled WGS sequence"/>
</dbReference>
<keyword evidence="2" id="KW-1133">Transmembrane helix</keyword>
<feature type="transmembrane region" description="Helical" evidence="2">
    <location>
        <begin position="37"/>
        <end position="62"/>
    </location>
</feature>
<feature type="region of interest" description="Disordered" evidence="1">
    <location>
        <begin position="71"/>
        <end position="134"/>
    </location>
</feature>
<organism evidence="3 4">
    <name type="scientific">Lymnaea stagnalis</name>
    <name type="common">Great pond snail</name>
    <name type="synonym">Helix stagnalis</name>
    <dbReference type="NCBI Taxonomy" id="6523"/>
    <lineage>
        <taxon>Eukaryota</taxon>
        <taxon>Metazoa</taxon>
        <taxon>Spiralia</taxon>
        <taxon>Lophotrochozoa</taxon>
        <taxon>Mollusca</taxon>
        <taxon>Gastropoda</taxon>
        <taxon>Heterobranchia</taxon>
        <taxon>Euthyneura</taxon>
        <taxon>Panpulmonata</taxon>
        <taxon>Hygrophila</taxon>
        <taxon>Lymnaeoidea</taxon>
        <taxon>Lymnaeidae</taxon>
        <taxon>Lymnaea</taxon>
    </lineage>
</organism>
<name>A0AAV2HVE7_LYMST</name>
<feature type="compositionally biased region" description="Low complexity" evidence="1">
    <location>
        <begin position="75"/>
        <end position="91"/>
    </location>
</feature>
<evidence type="ECO:0000313" key="4">
    <source>
        <dbReference type="Proteomes" id="UP001497497"/>
    </source>
</evidence>
<gene>
    <name evidence="3" type="ORF">GSLYS_00010579001</name>
</gene>
<feature type="compositionally biased region" description="Polar residues" evidence="1">
    <location>
        <begin position="100"/>
        <end position="116"/>
    </location>
</feature>
<evidence type="ECO:0000256" key="1">
    <source>
        <dbReference type="SAM" id="MobiDB-lite"/>
    </source>
</evidence>
<proteinExistence type="predicted"/>
<sequence>MNNDVGQSDITYDIIKVETPVTPEPGVTKNEDSDRSIIIMGVLGGALGLLLISTIISCCLLVRQKAREKKHSEYDSIGSSSSYQRSYVAASGSGKDGTVDYSSISYPPERSGQTLEHQPKGVTSQLQRPPLPPLRESLYSLSYYPGPKTDDYVTPTDTPYNVTQVY</sequence>
<comment type="caution">
    <text evidence="3">The sequence shown here is derived from an EMBL/GenBank/DDBJ whole genome shotgun (WGS) entry which is preliminary data.</text>
</comment>
<evidence type="ECO:0000256" key="2">
    <source>
        <dbReference type="SAM" id="Phobius"/>
    </source>
</evidence>
<protein>
    <submittedName>
        <fullName evidence="3">Uncharacterized protein</fullName>
    </submittedName>
</protein>
<keyword evidence="2" id="KW-0812">Transmembrane</keyword>
<evidence type="ECO:0000313" key="3">
    <source>
        <dbReference type="EMBL" id="CAL1536666.1"/>
    </source>
</evidence>